<sequence>MPTLTLAFMLIAFQIPVEPSANPREPHRCEVSARDLHLVKRDLAAKGAQQRDIFNRSWSYVKKDVRALDHRLDQLEKNARMRDERLALIAENARVRKEHGLAFVLIGLVFWLVVWLAVERLKQRRFDPSSRHPATHLNTLPNALVPELDWLRHRHLVVIGSAPVEQLLTRFKALGFNHITAHQVTGDQPPSRDQVHAWEAVGCDVVVFDHLRPAWLTHYAKLSRYRAFAALSEEPIPTRDGTFFNTAAQELALVWRIIEVGRFLSLHQSRESSRAVG</sequence>
<keyword evidence="1" id="KW-0812">Transmembrane</keyword>
<comment type="caution">
    <text evidence="2">The sequence shown here is derived from an EMBL/GenBank/DDBJ whole genome shotgun (WGS) entry which is preliminary data.</text>
</comment>
<dbReference type="RefSeq" id="WP_207860424.1">
    <property type="nucleotide sequence ID" value="NZ_JAFREP010000017.1"/>
</dbReference>
<feature type="transmembrane region" description="Helical" evidence="1">
    <location>
        <begin position="100"/>
        <end position="118"/>
    </location>
</feature>
<keyword evidence="3" id="KW-1185">Reference proteome</keyword>
<keyword evidence="1" id="KW-0472">Membrane</keyword>
<dbReference type="AlphaFoldDB" id="A0A8J7QAH3"/>
<evidence type="ECO:0000313" key="3">
    <source>
        <dbReference type="Proteomes" id="UP000664417"/>
    </source>
</evidence>
<evidence type="ECO:0000256" key="1">
    <source>
        <dbReference type="SAM" id="Phobius"/>
    </source>
</evidence>
<protein>
    <submittedName>
        <fullName evidence="2">Uncharacterized protein</fullName>
    </submittedName>
</protein>
<gene>
    <name evidence="2" type="ORF">J3U88_18480</name>
</gene>
<keyword evidence="1" id="KW-1133">Transmembrane helix</keyword>
<dbReference type="Proteomes" id="UP000664417">
    <property type="component" value="Unassembled WGS sequence"/>
</dbReference>
<accession>A0A8J7QAH3</accession>
<proteinExistence type="predicted"/>
<evidence type="ECO:0000313" key="2">
    <source>
        <dbReference type="EMBL" id="MBO1320469.1"/>
    </source>
</evidence>
<name>A0A8J7QAH3_9BACT</name>
<dbReference type="EMBL" id="JAFREP010000017">
    <property type="protein sequence ID" value="MBO1320469.1"/>
    <property type="molecule type" value="Genomic_DNA"/>
</dbReference>
<organism evidence="2 3">
    <name type="scientific">Acanthopleuribacter pedis</name>
    <dbReference type="NCBI Taxonomy" id="442870"/>
    <lineage>
        <taxon>Bacteria</taxon>
        <taxon>Pseudomonadati</taxon>
        <taxon>Acidobacteriota</taxon>
        <taxon>Holophagae</taxon>
        <taxon>Acanthopleuribacterales</taxon>
        <taxon>Acanthopleuribacteraceae</taxon>
        <taxon>Acanthopleuribacter</taxon>
    </lineage>
</organism>
<reference evidence="2" key="1">
    <citation type="submission" date="2021-03" db="EMBL/GenBank/DDBJ databases">
        <authorList>
            <person name="Wang G."/>
        </authorList>
    </citation>
    <scope>NUCLEOTIDE SEQUENCE</scope>
    <source>
        <strain evidence="2">KCTC 12899</strain>
    </source>
</reference>